<feature type="compositionally biased region" description="Low complexity" evidence="1">
    <location>
        <begin position="18"/>
        <end position="27"/>
    </location>
</feature>
<dbReference type="Proteomes" id="UP000014018">
    <property type="component" value="Unassembled WGS sequence"/>
</dbReference>
<feature type="non-terminal residue" evidence="2">
    <location>
        <position position="1"/>
    </location>
</feature>
<reference evidence="2 3" key="1">
    <citation type="submission" date="2012-12" db="EMBL/GenBank/DDBJ databases">
        <title>The Genome Sequence of Bacillus cereus VD133.</title>
        <authorList>
            <consortium name="The Broad Institute Genome Sequencing Platform"/>
            <consortium name="The Broad Institute Genome Sequencing Center for Infectious Disease"/>
            <person name="Feldgarden M."/>
            <person name="Van der Auwera G.A."/>
            <person name="Mahillon J."/>
            <person name="Duprez V."/>
            <person name="Timmery S."/>
            <person name="Mattelet C."/>
            <person name="Dierick K."/>
            <person name="Sun M."/>
            <person name="Yu Z."/>
            <person name="Zhu L."/>
            <person name="Hu X."/>
            <person name="Shank E.B."/>
            <person name="Swiecicka I."/>
            <person name="Hansen B.M."/>
            <person name="Andrup L."/>
            <person name="Walker B."/>
            <person name="Young S.K."/>
            <person name="Zeng Q."/>
            <person name="Gargeya S."/>
            <person name="Fitzgerald M."/>
            <person name="Haas B."/>
            <person name="Abouelleil A."/>
            <person name="Alvarado L."/>
            <person name="Arachchi H.M."/>
            <person name="Berlin A.M."/>
            <person name="Chapman S.B."/>
            <person name="Dewar J."/>
            <person name="Goldberg J."/>
            <person name="Griggs A."/>
            <person name="Gujja S."/>
            <person name="Hansen M."/>
            <person name="Howarth C."/>
            <person name="Imamovic A."/>
            <person name="Larimer J."/>
            <person name="McCowan C."/>
            <person name="Murphy C."/>
            <person name="Neiman D."/>
            <person name="Pearson M."/>
            <person name="Priest M."/>
            <person name="Roberts A."/>
            <person name="Saif S."/>
            <person name="Shea T."/>
            <person name="Sisk P."/>
            <person name="Sykes S."/>
            <person name="Wortman J."/>
            <person name="Nusbaum C."/>
            <person name="Birren B."/>
        </authorList>
    </citation>
    <scope>NUCLEOTIDE SEQUENCE [LARGE SCALE GENOMIC DNA]</scope>
    <source>
        <strain evidence="2 3">VD133</strain>
    </source>
</reference>
<evidence type="ECO:0000313" key="2">
    <source>
        <dbReference type="EMBL" id="EOO36096.1"/>
    </source>
</evidence>
<gene>
    <name evidence="2" type="ORF">IIU_01801</name>
</gene>
<feature type="region of interest" description="Disordered" evidence="1">
    <location>
        <begin position="1"/>
        <end position="42"/>
    </location>
</feature>
<organism evidence="2 3">
    <name type="scientific">Bacillus cereus VD133</name>
    <dbReference type="NCBI Taxonomy" id="1053233"/>
    <lineage>
        <taxon>Bacteria</taxon>
        <taxon>Bacillati</taxon>
        <taxon>Bacillota</taxon>
        <taxon>Bacilli</taxon>
        <taxon>Bacillales</taxon>
        <taxon>Bacillaceae</taxon>
        <taxon>Bacillus</taxon>
        <taxon>Bacillus cereus group</taxon>
    </lineage>
</organism>
<comment type="caution">
    <text evidence="2">The sequence shown here is derived from an EMBL/GenBank/DDBJ whole genome shotgun (WGS) entry which is preliminary data.</text>
</comment>
<accession>A0A9W5PTU5</accession>
<proteinExistence type="predicted"/>
<dbReference type="AlphaFoldDB" id="A0A9W5PTU5"/>
<evidence type="ECO:0000313" key="3">
    <source>
        <dbReference type="Proteomes" id="UP000014018"/>
    </source>
</evidence>
<evidence type="ECO:0000256" key="1">
    <source>
        <dbReference type="SAM" id="MobiDB-lite"/>
    </source>
</evidence>
<dbReference type="EMBL" id="AHFB01000034">
    <property type="protein sequence ID" value="EOO36096.1"/>
    <property type="molecule type" value="Genomic_DNA"/>
</dbReference>
<protein>
    <submittedName>
        <fullName evidence="2">Uncharacterized protein</fullName>
    </submittedName>
</protein>
<sequence>GGQGNTTPPANNGGGQGNTTPPATTQPETGGNAGEAPANNGQ</sequence>
<name>A0A9W5PTU5_BACCE</name>
<feature type="compositionally biased region" description="Low complexity" evidence="1">
    <location>
        <begin position="1"/>
        <end position="11"/>
    </location>
</feature>